<keyword evidence="1" id="KW-0732">Signal</keyword>
<proteinExistence type="predicted"/>
<keyword evidence="4" id="KW-1185">Reference proteome</keyword>
<dbReference type="Pfam" id="PF03422">
    <property type="entry name" value="CBM_6"/>
    <property type="match status" value="1"/>
</dbReference>
<feature type="chain" id="PRO_5046479868" evidence="1">
    <location>
        <begin position="29"/>
        <end position="396"/>
    </location>
</feature>
<feature type="signal peptide" evidence="1">
    <location>
        <begin position="1"/>
        <end position="28"/>
    </location>
</feature>
<reference evidence="4" key="1">
    <citation type="journal article" date="2019" name="Int. J. Syst. Evol. Microbiol.">
        <title>The Global Catalogue of Microorganisms (GCM) 10K type strain sequencing project: providing services to taxonomists for standard genome sequencing and annotation.</title>
        <authorList>
            <consortium name="The Broad Institute Genomics Platform"/>
            <consortium name="The Broad Institute Genome Sequencing Center for Infectious Disease"/>
            <person name="Wu L."/>
            <person name="Ma J."/>
        </authorList>
    </citation>
    <scope>NUCLEOTIDE SEQUENCE [LARGE SCALE GENOMIC DNA]</scope>
    <source>
        <strain evidence="4">ICMP 6774ER</strain>
    </source>
</reference>
<dbReference type="Gene3D" id="2.60.120.260">
    <property type="entry name" value="Galactose-binding domain-like"/>
    <property type="match status" value="1"/>
</dbReference>
<dbReference type="SUPFAM" id="SSF49785">
    <property type="entry name" value="Galactose-binding domain-like"/>
    <property type="match status" value="1"/>
</dbReference>
<sequence length="396" mass="42680">MELSRRQLALLAGTVAATPFLPARPALAAPTLLPPGMTWRLLWSPSASADGMGAWETVEDDRADSHPAGQPHIYPEGNNYRFVMHTVDRDTSTDRQRQEVTGNRTSSSSYLQWKAGELWRVTYSMFIPSTLKATTSFTHIFQTKMPGTGSLPITVTSLRQVNGAQTIEHKIHQVDILVARTDLVPLHDKWIDIDYEIRIGDGSSGAVRWVVRSGGTTIVDATKTGVDTFLGDRVRPKWGIYRSLGDTSGSLQNCHLLLTNLKAYQAVPGGGGTTRYEAENARISQGVVESNHAGFSGTGFVNGDNVAGSYTEWTVNGVVGAATLRVRYANGTTTSRPATIAVNGSTVTRDFPGTGAWSTWATASLPVTLNAGSNVIRITATTANGNPNLDYIEVTQ</sequence>
<comment type="caution">
    <text evidence="3">The sequence shown here is derived from an EMBL/GenBank/DDBJ whole genome shotgun (WGS) entry which is preliminary data.</text>
</comment>
<feature type="domain" description="CBM6" evidence="2">
    <location>
        <begin position="274"/>
        <end position="395"/>
    </location>
</feature>
<evidence type="ECO:0000259" key="2">
    <source>
        <dbReference type="PROSITE" id="PS51175"/>
    </source>
</evidence>
<evidence type="ECO:0000256" key="1">
    <source>
        <dbReference type="SAM" id="SignalP"/>
    </source>
</evidence>
<dbReference type="PROSITE" id="PS51175">
    <property type="entry name" value="CBM6"/>
    <property type="match status" value="1"/>
</dbReference>
<dbReference type="Gene3D" id="2.60.120.200">
    <property type="match status" value="1"/>
</dbReference>
<gene>
    <name evidence="3" type="ORF">ACFSKW_28835</name>
</gene>
<organism evidence="3 4">
    <name type="scientific">Nonomuraea mangrovi</name>
    <dbReference type="NCBI Taxonomy" id="2316207"/>
    <lineage>
        <taxon>Bacteria</taxon>
        <taxon>Bacillati</taxon>
        <taxon>Actinomycetota</taxon>
        <taxon>Actinomycetes</taxon>
        <taxon>Streptosporangiales</taxon>
        <taxon>Streptosporangiaceae</taxon>
        <taxon>Nonomuraea</taxon>
    </lineage>
</organism>
<evidence type="ECO:0000313" key="3">
    <source>
        <dbReference type="EMBL" id="MFD1935485.1"/>
    </source>
</evidence>
<dbReference type="Proteomes" id="UP001597368">
    <property type="component" value="Unassembled WGS sequence"/>
</dbReference>
<name>A0ABW4T2T8_9ACTN</name>
<dbReference type="InterPro" id="IPR005084">
    <property type="entry name" value="CBM6"/>
</dbReference>
<protein>
    <submittedName>
        <fullName evidence="3">Carbohydrate-binding protein</fullName>
    </submittedName>
</protein>
<dbReference type="InterPro" id="IPR008979">
    <property type="entry name" value="Galactose-bd-like_sf"/>
</dbReference>
<accession>A0ABW4T2T8</accession>
<dbReference type="EMBL" id="JBHUFV010000043">
    <property type="protein sequence ID" value="MFD1935485.1"/>
    <property type="molecule type" value="Genomic_DNA"/>
</dbReference>
<evidence type="ECO:0000313" key="4">
    <source>
        <dbReference type="Proteomes" id="UP001597368"/>
    </source>
</evidence>
<dbReference type="RefSeq" id="WP_379575601.1">
    <property type="nucleotide sequence ID" value="NZ_JBHUFV010000043.1"/>
</dbReference>
<dbReference type="CDD" id="cd04082">
    <property type="entry name" value="CBM35_pectate_lyase-like"/>
    <property type="match status" value="1"/>
</dbReference>